<keyword evidence="2" id="KW-1185">Reference proteome</keyword>
<name>A0ABQ3QVX5_9ACTN</name>
<dbReference type="Proteomes" id="UP001050808">
    <property type="component" value="Unassembled WGS sequence"/>
</dbReference>
<accession>A0ABQ3QVX5</accession>
<dbReference type="EMBL" id="BNDY01000017">
    <property type="protein sequence ID" value="GHI41431.1"/>
    <property type="molecule type" value="Genomic_DNA"/>
</dbReference>
<sequence length="94" mass="9549">MWAGCAPEACGLGGRVVRSAPSAGVISAELLPGATVWAARTSAELLAGATLHAAATWAELLPGVTLRAVGTSAEPFRRRTLCAAVTCGIAYWNP</sequence>
<gene>
    <name evidence="1" type="ORF">Sviol_58390</name>
</gene>
<reference evidence="1" key="1">
    <citation type="submission" date="2024-05" db="EMBL/GenBank/DDBJ databases">
        <title>Whole genome shotgun sequence of Streptomyces violascens NBRC 12920.</title>
        <authorList>
            <person name="Komaki H."/>
            <person name="Tamura T."/>
        </authorList>
    </citation>
    <scope>NUCLEOTIDE SEQUENCE</scope>
    <source>
        <strain evidence="1">NBRC 12920</strain>
    </source>
</reference>
<proteinExistence type="predicted"/>
<comment type="caution">
    <text evidence="1">The sequence shown here is derived from an EMBL/GenBank/DDBJ whole genome shotgun (WGS) entry which is preliminary data.</text>
</comment>
<protein>
    <submittedName>
        <fullName evidence="1">Uncharacterized protein</fullName>
    </submittedName>
</protein>
<organism evidence="1 2">
    <name type="scientific">Streptomyces violascens</name>
    <dbReference type="NCBI Taxonomy" id="67381"/>
    <lineage>
        <taxon>Bacteria</taxon>
        <taxon>Bacillati</taxon>
        <taxon>Actinomycetota</taxon>
        <taxon>Actinomycetes</taxon>
        <taxon>Kitasatosporales</taxon>
        <taxon>Streptomycetaceae</taxon>
        <taxon>Streptomyces</taxon>
    </lineage>
</organism>
<evidence type="ECO:0000313" key="1">
    <source>
        <dbReference type="EMBL" id="GHI41431.1"/>
    </source>
</evidence>
<evidence type="ECO:0000313" key="2">
    <source>
        <dbReference type="Proteomes" id="UP001050808"/>
    </source>
</evidence>